<dbReference type="RefSeq" id="WP_053341810.1">
    <property type="nucleotide sequence ID" value="NZ_LFPA01000116.1"/>
</dbReference>
<dbReference type="PROSITE" id="PS00409">
    <property type="entry name" value="PROKAR_NTER_METHYL"/>
    <property type="match status" value="1"/>
</dbReference>
<dbReference type="Pfam" id="PF07963">
    <property type="entry name" value="N_methyl"/>
    <property type="match status" value="1"/>
</dbReference>
<name>A0A0L9YBM7_CLOBO</name>
<evidence type="ECO:0000313" key="2">
    <source>
        <dbReference type="EMBL" id="NFF88893.1"/>
    </source>
</evidence>
<dbReference type="Gene3D" id="3.30.700.10">
    <property type="entry name" value="Glycoprotein, Type 4 Pilin"/>
    <property type="match status" value="1"/>
</dbReference>
<dbReference type="InterPro" id="IPR045584">
    <property type="entry name" value="Pilin-like"/>
</dbReference>
<reference evidence="4 5" key="1">
    <citation type="submission" date="2019-04" db="EMBL/GenBank/DDBJ databases">
        <title>Genome sequencing of Clostridium botulinum Groups I-IV and Clostridium butyricum.</title>
        <authorList>
            <person name="Brunt J."/>
            <person name="Van Vliet A.H.M."/>
            <person name="Stringer S.C."/>
            <person name="Carter A.T."/>
            <person name="Peck M.W."/>
        </authorList>
    </citation>
    <scope>NUCLEOTIDE SEQUENCE [LARGE SCALE GENOMIC DNA]</scope>
    <source>
        <strain evidence="2 5">1605</strain>
        <strain evidence="3 4">CB-K-33E</strain>
    </source>
</reference>
<comment type="caution">
    <text evidence="2">The sequence shown here is derived from an EMBL/GenBank/DDBJ whole genome shotgun (WGS) entry which is preliminary data.</text>
</comment>
<dbReference type="Proteomes" id="UP000473681">
    <property type="component" value="Unassembled WGS sequence"/>
</dbReference>
<dbReference type="EMBL" id="SWVK01000007">
    <property type="protein sequence ID" value="NFN34819.1"/>
    <property type="molecule type" value="Genomic_DNA"/>
</dbReference>
<dbReference type="EMBL" id="SWOV01000042">
    <property type="protein sequence ID" value="NFF88893.1"/>
    <property type="molecule type" value="Genomic_DNA"/>
</dbReference>
<sequence length="165" mass="17545">MNKLSIKSMSNQISKKKKKGFTLVELIIVIAIIAILAAMAIPKFGQVRTDAKVSNDIAAAKNIQSTTAMLVGNGTIKEDEIKASQSKEIVIDEAGTGKEIADRIDGNKKPKAKDGNFLVKIDEQGNITVTSSAADGVILAPANEDTASKYASKIKEEAKDDKGNK</sequence>
<dbReference type="AlphaFoldDB" id="A0A0L9YBM7"/>
<dbReference type="NCBIfam" id="TIGR02532">
    <property type="entry name" value="IV_pilin_GFxxxE"/>
    <property type="match status" value="1"/>
</dbReference>
<keyword evidence="1" id="KW-0472">Membrane</keyword>
<evidence type="ECO:0000313" key="3">
    <source>
        <dbReference type="EMBL" id="NFN34819.1"/>
    </source>
</evidence>
<feature type="transmembrane region" description="Helical" evidence="1">
    <location>
        <begin position="21"/>
        <end position="41"/>
    </location>
</feature>
<accession>A0A0L9YBM7</accession>
<gene>
    <name evidence="2" type="ORF">FC774_13615</name>
    <name evidence="3" type="ORF">FDB51_06645</name>
</gene>
<evidence type="ECO:0000256" key="1">
    <source>
        <dbReference type="SAM" id="Phobius"/>
    </source>
</evidence>
<keyword evidence="1" id="KW-1133">Transmembrane helix</keyword>
<evidence type="ECO:0000313" key="4">
    <source>
        <dbReference type="Proteomes" id="UP000473681"/>
    </source>
</evidence>
<dbReference type="Proteomes" id="UP000476820">
    <property type="component" value="Unassembled WGS sequence"/>
</dbReference>
<dbReference type="SUPFAM" id="SSF54523">
    <property type="entry name" value="Pili subunits"/>
    <property type="match status" value="1"/>
</dbReference>
<keyword evidence="1" id="KW-0812">Transmembrane</keyword>
<proteinExistence type="predicted"/>
<protein>
    <submittedName>
        <fullName evidence="2">Prepilin-type N-terminal cleavage/methylation domain-containing protein</fullName>
    </submittedName>
</protein>
<evidence type="ECO:0000313" key="5">
    <source>
        <dbReference type="Proteomes" id="UP000476820"/>
    </source>
</evidence>
<dbReference type="InterPro" id="IPR012902">
    <property type="entry name" value="N_methyl_site"/>
</dbReference>
<organism evidence="2 5">
    <name type="scientific">Clostridium botulinum</name>
    <dbReference type="NCBI Taxonomy" id="1491"/>
    <lineage>
        <taxon>Bacteria</taxon>
        <taxon>Bacillati</taxon>
        <taxon>Bacillota</taxon>
        <taxon>Clostridia</taxon>
        <taxon>Eubacteriales</taxon>
        <taxon>Clostridiaceae</taxon>
        <taxon>Clostridium</taxon>
    </lineage>
</organism>